<keyword evidence="3" id="KW-1185">Reference proteome</keyword>
<dbReference type="AlphaFoldDB" id="A0A975KBL9"/>
<evidence type="ECO:0000313" key="3">
    <source>
        <dbReference type="Proteomes" id="UP000681425"/>
    </source>
</evidence>
<reference evidence="2" key="1">
    <citation type="submission" date="2021-04" db="EMBL/GenBank/DDBJ databases">
        <title>Isolation of p-tert-butylphenol degrading bacteria Sphingobium phenoxybenzoativorans Tas13 from active sludge.</title>
        <authorList>
            <person name="Li Y."/>
        </authorList>
    </citation>
    <scope>NUCLEOTIDE SEQUENCE</scope>
    <source>
        <strain evidence="2">Tas13</strain>
    </source>
</reference>
<protein>
    <submittedName>
        <fullName evidence="2">Uncharacterized protein</fullName>
    </submittedName>
</protein>
<gene>
    <name evidence="2" type="ORF">KFK14_11345</name>
</gene>
<name>A0A975KBL9_9SPHN</name>
<feature type="region of interest" description="Disordered" evidence="1">
    <location>
        <begin position="27"/>
        <end position="49"/>
    </location>
</feature>
<dbReference type="EMBL" id="CP073910">
    <property type="protein sequence ID" value="QUT07924.1"/>
    <property type="molecule type" value="Genomic_DNA"/>
</dbReference>
<organism evidence="2 3">
    <name type="scientific">Sphingobium phenoxybenzoativorans</name>
    <dbReference type="NCBI Taxonomy" id="1592790"/>
    <lineage>
        <taxon>Bacteria</taxon>
        <taxon>Pseudomonadati</taxon>
        <taxon>Pseudomonadota</taxon>
        <taxon>Alphaproteobacteria</taxon>
        <taxon>Sphingomonadales</taxon>
        <taxon>Sphingomonadaceae</taxon>
        <taxon>Sphingobium</taxon>
    </lineage>
</organism>
<accession>A0A975KBL9</accession>
<dbReference type="RefSeq" id="WP_212610874.1">
    <property type="nucleotide sequence ID" value="NZ_CP073910.1"/>
</dbReference>
<evidence type="ECO:0000313" key="2">
    <source>
        <dbReference type="EMBL" id="QUT07924.1"/>
    </source>
</evidence>
<sequence>MPPIDEYYEFQIGEGIRIAIDVDEGDLDSVSSPSSQMRRVKNRPLGPPQPFVGEPIDADVLSLSAGAGFVLAIDDTANLSPGWYLQDLRFLVSGVPFITSPVGIRLVPAVTGSEP</sequence>
<dbReference type="KEGG" id="spph:KFK14_11345"/>
<evidence type="ECO:0000256" key="1">
    <source>
        <dbReference type="SAM" id="MobiDB-lite"/>
    </source>
</evidence>
<proteinExistence type="predicted"/>
<dbReference type="Proteomes" id="UP000681425">
    <property type="component" value="Chromosome"/>
</dbReference>